<keyword evidence="1" id="KW-0812">Transmembrane</keyword>
<dbReference type="AlphaFoldDB" id="A0A7Z0E6P1"/>
<keyword evidence="1" id="KW-0472">Membrane</keyword>
<evidence type="ECO:0000313" key="4">
    <source>
        <dbReference type="Proteomes" id="UP000560069"/>
    </source>
</evidence>
<dbReference type="EMBL" id="JACCFQ010000001">
    <property type="protein sequence ID" value="NYJ15479.1"/>
    <property type="molecule type" value="Genomic_DNA"/>
</dbReference>
<feature type="domain" description="YrhK" evidence="2">
    <location>
        <begin position="22"/>
        <end position="75"/>
    </location>
</feature>
<comment type="caution">
    <text evidence="3">The sequence shown here is derived from an EMBL/GenBank/DDBJ whole genome shotgun (WGS) entry which is preliminary data.</text>
</comment>
<evidence type="ECO:0000259" key="2">
    <source>
        <dbReference type="Pfam" id="PF14145"/>
    </source>
</evidence>
<sequence>MAIFSHENPPKSPRDVRIYAAFELLYTGLDVGASIMFLTGSILFFSGSTMTAGTVCFLVGSLFFLAKPVSRFIRELIFTRTNTGIQELADRATPGLRER</sequence>
<dbReference type="Pfam" id="PF14145">
    <property type="entry name" value="YrhK"/>
    <property type="match status" value="1"/>
</dbReference>
<gene>
    <name evidence="3" type="ORF">HNR11_000013</name>
</gene>
<keyword evidence="1" id="KW-1133">Transmembrane helix</keyword>
<organism evidence="3 4">
    <name type="scientific">Nesterenkonia sandarakina</name>
    <dbReference type="NCBI Taxonomy" id="272918"/>
    <lineage>
        <taxon>Bacteria</taxon>
        <taxon>Bacillati</taxon>
        <taxon>Actinomycetota</taxon>
        <taxon>Actinomycetes</taxon>
        <taxon>Micrococcales</taxon>
        <taxon>Micrococcaceae</taxon>
        <taxon>Nesterenkonia</taxon>
    </lineage>
</organism>
<keyword evidence="4" id="KW-1185">Reference proteome</keyword>
<proteinExistence type="predicted"/>
<accession>A0A7Z0E6P1</accession>
<dbReference type="InterPro" id="IPR025424">
    <property type="entry name" value="YrhK_domain"/>
</dbReference>
<protein>
    <recommendedName>
        <fullName evidence="2">YrhK domain-containing protein</fullName>
    </recommendedName>
</protein>
<feature type="transmembrane region" description="Helical" evidence="1">
    <location>
        <begin position="44"/>
        <end position="66"/>
    </location>
</feature>
<evidence type="ECO:0000256" key="1">
    <source>
        <dbReference type="SAM" id="Phobius"/>
    </source>
</evidence>
<evidence type="ECO:0000313" key="3">
    <source>
        <dbReference type="EMBL" id="NYJ15479.1"/>
    </source>
</evidence>
<name>A0A7Z0E6P1_9MICC</name>
<reference evidence="3 4" key="1">
    <citation type="submission" date="2020-07" db="EMBL/GenBank/DDBJ databases">
        <title>Sequencing the genomes of 1000 actinobacteria strains.</title>
        <authorList>
            <person name="Klenk H.-P."/>
        </authorList>
    </citation>
    <scope>NUCLEOTIDE SEQUENCE [LARGE SCALE GENOMIC DNA]</scope>
    <source>
        <strain evidence="3 4">DSM 15664</strain>
    </source>
</reference>
<dbReference type="Proteomes" id="UP000560069">
    <property type="component" value="Unassembled WGS sequence"/>
</dbReference>
<dbReference type="RefSeq" id="WP_343947453.1">
    <property type="nucleotide sequence ID" value="NZ_BAAALK010000009.1"/>
</dbReference>